<dbReference type="SMART" id="SM00382">
    <property type="entry name" value="AAA"/>
    <property type="match status" value="1"/>
</dbReference>
<dbReference type="EMBL" id="NFDG01000133">
    <property type="protein sequence ID" value="OTY09761.1"/>
    <property type="molecule type" value="Genomic_DNA"/>
</dbReference>
<sequence length="656" mass="75835">MVLYLKRAIVKGYGSIKNLDLIPQFNEDGSPKPIVIVGKNGSGKTLLLSQLVDSLIELKRTKYSSISEVEAENYFKVGRKSYINTEVNDSLVEVTYRGDNKEFKYIDFMSKNIAESANSYMNYEFFANLSSNPKYQETGYFKSVVGGNLEKELEENIISYFPVYRYHIPAWYNKKNKQIGFQFVENNVGNDNGSLIKENVLSEVEGWLLDVLLDMYLYETERRKVWIIDNHNNNIREGIEEIQINGSNANLKNLINKILTVIYQVKYKNIESARIGVSQKADRRIAILLKEYGKDEREIAPTFSHLSSREAMLLSLFASILKSYDSLEKADIYSLQSVKGIVIIDEIDLNLHIEFARTIIPELISMFPNVQFIITTHSPFMLLGMEEQFKEKWQLVNLPHGEAISVDDFSEVKVAYDIFVTGYEGLRDEHRQLVARLKQDTKTLIITEGKTDWKHLKNAYNKLKLEPEFQQLDLEFLEYDETMLKMSDSQLNTLLKELAKVSQNKKIIGIFDSDEANGKNYASKRLHDLGNNVYTFSISKPEFRSEFEGISIELLYQDSDIKAEDEHGRRIFLSYEFSRTSGRHLEDKMITFSDNVSKLMKPKVIDSNVYNADDVNIALSKNQFAEYILNQKENFNNFNLSSFEEVFRIIKEIEAL</sequence>
<comment type="caution">
    <text evidence="2">The sequence shown here is derived from an EMBL/GenBank/DDBJ whole genome shotgun (WGS) entry which is preliminary data.</text>
</comment>
<dbReference type="InterPro" id="IPR051396">
    <property type="entry name" value="Bact_Antivir_Def_Nuclease"/>
</dbReference>
<feature type="domain" description="AAA+ ATPase" evidence="1">
    <location>
        <begin position="30"/>
        <end position="399"/>
    </location>
</feature>
<evidence type="ECO:0000313" key="2">
    <source>
        <dbReference type="EMBL" id="OTY09761.1"/>
    </source>
</evidence>
<gene>
    <name evidence="2" type="ORF">BK732_30000</name>
</gene>
<name>A0A243A0T0_BACTU</name>
<dbReference type="InterPro" id="IPR003593">
    <property type="entry name" value="AAA+_ATPase"/>
</dbReference>
<evidence type="ECO:0000259" key="1">
    <source>
        <dbReference type="SMART" id="SM00382"/>
    </source>
</evidence>
<dbReference type="Proteomes" id="UP000194860">
    <property type="component" value="Unassembled WGS sequence"/>
</dbReference>
<accession>A0A243A0T0</accession>
<dbReference type="PANTHER" id="PTHR43581">
    <property type="entry name" value="ATP/GTP PHOSPHATASE"/>
    <property type="match status" value="1"/>
</dbReference>
<protein>
    <recommendedName>
        <fullName evidence="1">AAA+ ATPase domain-containing protein</fullName>
    </recommendedName>
</protein>
<dbReference type="InterPro" id="IPR041685">
    <property type="entry name" value="AAA_GajA/Old/RecF-like"/>
</dbReference>
<organism evidence="2 3">
    <name type="scientific">Bacillus thuringiensis serovar navarrensis</name>
    <dbReference type="NCBI Taxonomy" id="339658"/>
    <lineage>
        <taxon>Bacteria</taxon>
        <taxon>Bacillati</taxon>
        <taxon>Bacillota</taxon>
        <taxon>Bacilli</taxon>
        <taxon>Bacillales</taxon>
        <taxon>Bacillaceae</taxon>
        <taxon>Bacillus</taxon>
        <taxon>Bacillus cereus group</taxon>
    </lineage>
</organism>
<dbReference type="SUPFAM" id="SSF52540">
    <property type="entry name" value="P-loop containing nucleoside triphosphate hydrolases"/>
    <property type="match status" value="1"/>
</dbReference>
<dbReference type="Gene3D" id="3.40.50.300">
    <property type="entry name" value="P-loop containing nucleotide triphosphate hydrolases"/>
    <property type="match status" value="1"/>
</dbReference>
<dbReference type="AlphaFoldDB" id="A0A243A0T0"/>
<dbReference type="InterPro" id="IPR027417">
    <property type="entry name" value="P-loop_NTPase"/>
</dbReference>
<evidence type="ECO:0000313" key="3">
    <source>
        <dbReference type="Proteomes" id="UP000194860"/>
    </source>
</evidence>
<reference evidence="2 3" key="1">
    <citation type="submission" date="2016-10" db="EMBL/GenBank/DDBJ databases">
        <title>Comparative genomics of Bacillus thuringiensis reveals a path to pathogens against multiple invertebrate hosts.</title>
        <authorList>
            <person name="Zheng J."/>
            <person name="Gao Q."/>
            <person name="Liu H."/>
            <person name="Peng D."/>
            <person name="Ruan L."/>
            <person name="Sun M."/>
        </authorList>
    </citation>
    <scope>NUCLEOTIDE SEQUENCE [LARGE SCALE GENOMIC DNA]</scope>
    <source>
        <strain evidence="2">BGSC 4BM1</strain>
    </source>
</reference>
<proteinExistence type="predicted"/>
<dbReference type="Pfam" id="PF13175">
    <property type="entry name" value="AAA_15"/>
    <property type="match status" value="1"/>
</dbReference>
<dbReference type="PANTHER" id="PTHR43581:SF2">
    <property type="entry name" value="EXCINUCLEASE ATPASE SUBUNIT"/>
    <property type="match status" value="1"/>
</dbReference>